<dbReference type="Proteomes" id="UP000827092">
    <property type="component" value="Unassembled WGS sequence"/>
</dbReference>
<accession>A0AAV6TW52</accession>
<organism evidence="1 2">
    <name type="scientific">Oedothorax gibbosus</name>
    <dbReference type="NCBI Taxonomy" id="931172"/>
    <lineage>
        <taxon>Eukaryota</taxon>
        <taxon>Metazoa</taxon>
        <taxon>Ecdysozoa</taxon>
        <taxon>Arthropoda</taxon>
        <taxon>Chelicerata</taxon>
        <taxon>Arachnida</taxon>
        <taxon>Araneae</taxon>
        <taxon>Araneomorphae</taxon>
        <taxon>Entelegynae</taxon>
        <taxon>Araneoidea</taxon>
        <taxon>Linyphiidae</taxon>
        <taxon>Erigoninae</taxon>
        <taxon>Oedothorax</taxon>
    </lineage>
</organism>
<gene>
    <name evidence="1" type="ORF">JTE90_024059</name>
</gene>
<keyword evidence="2" id="KW-1185">Reference proteome</keyword>
<protein>
    <submittedName>
        <fullName evidence="1">Uncharacterized protein</fullName>
    </submittedName>
</protein>
<sequence>MCSYIESLFKVPLDQTFHRFLDNSTTMEALLFVLLAACCFAPALSYLEDPPTDVEEMKAIQERLALLEGIEKMMLSEETREDECLAEGRGCSFGSGPKCCGLRMRCIIWDHYTPQRGGPAKWHSVCREYKAGVALDDIGKFFGKLG</sequence>
<proteinExistence type="predicted"/>
<dbReference type="AlphaFoldDB" id="A0AAV6TW52"/>
<evidence type="ECO:0000313" key="2">
    <source>
        <dbReference type="Proteomes" id="UP000827092"/>
    </source>
</evidence>
<reference evidence="1 2" key="1">
    <citation type="journal article" date="2022" name="Nat. Ecol. Evol.">
        <title>A masculinizing supergene underlies an exaggerated male reproductive morph in a spider.</title>
        <authorList>
            <person name="Hendrickx F."/>
            <person name="De Corte Z."/>
            <person name="Sonet G."/>
            <person name="Van Belleghem S.M."/>
            <person name="Kostlbacher S."/>
            <person name="Vangestel C."/>
        </authorList>
    </citation>
    <scope>NUCLEOTIDE SEQUENCE [LARGE SCALE GENOMIC DNA]</scope>
    <source>
        <strain evidence="1">W744_W776</strain>
    </source>
</reference>
<dbReference type="EMBL" id="JAFNEN010000942">
    <property type="protein sequence ID" value="KAG8175886.1"/>
    <property type="molecule type" value="Genomic_DNA"/>
</dbReference>
<name>A0AAV6TW52_9ARAC</name>
<evidence type="ECO:0000313" key="1">
    <source>
        <dbReference type="EMBL" id="KAG8175886.1"/>
    </source>
</evidence>
<comment type="caution">
    <text evidence="1">The sequence shown here is derived from an EMBL/GenBank/DDBJ whole genome shotgun (WGS) entry which is preliminary data.</text>
</comment>